<sequence length="126" mass="13887">MKTRSQPTRCVSRAASLLSTAAKLSPCRQRRALALLHRKPACRFHAMTCFESRPSSCSSPPDLQQLSRQSIGRRRGICSVVLAAGVVKLQIGRRESSLKSNNGGLPFICVFGPWITFPLTFDLETL</sequence>
<accession>A0A8X7PKY6</accession>
<keyword evidence="2" id="KW-1185">Reference proteome</keyword>
<comment type="caution">
    <text evidence="1">The sequence shown here is derived from an EMBL/GenBank/DDBJ whole genome shotgun (WGS) entry which is preliminary data.</text>
</comment>
<dbReference type="Proteomes" id="UP000886595">
    <property type="component" value="Unassembled WGS sequence"/>
</dbReference>
<protein>
    <submittedName>
        <fullName evidence="1">Uncharacterized protein</fullName>
    </submittedName>
</protein>
<organism evidence="1 2">
    <name type="scientific">Brassica carinata</name>
    <name type="common">Ethiopian mustard</name>
    <name type="synonym">Abyssinian cabbage</name>
    <dbReference type="NCBI Taxonomy" id="52824"/>
    <lineage>
        <taxon>Eukaryota</taxon>
        <taxon>Viridiplantae</taxon>
        <taxon>Streptophyta</taxon>
        <taxon>Embryophyta</taxon>
        <taxon>Tracheophyta</taxon>
        <taxon>Spermatophyta</taxon>
        <taxon>Magnoliopsida</taxon>
        <taxon>eudicotyledons</taxon>
        <taxon>Gunneridae</taxon>
        <taxon>Pentapetalae</taxon>
        <taxon>rosids</taxon>
        <taxon>malvids</taxon>
        <taxon>Brassicales</taxon>
        <taxon>Brassicaceae</taxon>
        <taxon>Brassiceae</taxon>
        <taxon>Brassica</taxon>
    </lineage>
</organism>
<evidence type="ECO:0000313" key="1">
    <source>
        <dbReference type="EMBL" id="KAG2252597.1"/>
    </source>
</evidence>
<dbReference type="EMBL" id="JAAMPC010000016">
    <property type="protein sequence ID" value="KAG2252597.1"/>
    <property type="molecule type" value="Genomic_DNA"/>
</dbReference>
<reference evidence="1 2" key="1">
    <citation type="submission" date="2020-02" db="EMBL/GenBank/DDBJ databases">
        <authorList>
            <person name="Ma Q."/>
            <person name="Huang Y."/>
            <person name="Song X."/>
            <person name="Pei D."/>
        </authorList>
    </citation>
    <scope>NUCLEOTIDE SEQUENCE [LARGE SCALE GENOMIC DNA]</scope>
    <source>
        <strain evidence="1">Sxm20200214</strain>
        <tissue evidence="1">Leaf</tissue>
    </source>
</reference>
<gene>
    <name evidence="1" type="ORF">Bca52824_082733</name>
</gene>
<proteinExistence type="predicted"/>
<dbReference type="AlphaFoldDB" id="A0A8X7PKY6"/>
<evidence type="ECO:0000313" key="2">
    <source>
        <dbReference type="Proteomes" id="UP000886595"/>
    </source>
</evidence>
<name>A0A8X7PKY6_BRACI</name>